<protein>
    <submittedName>
        <fullName evidence="2">Uncharacterized protein</fullName>
    </submittedName>
</protein>
<dbReference type="Proteomes" id="UP000244855">
    <property type="component" value="Unassembled WGS sequence"/>
</dbReference>
<keyword evidence="1" id="KW-0812">Transmembrane</keyword>
<evidence type="ECO:0000256" key="1">
    <source>
        <dbReference type="SAM" id="Phobius"/>
    </source>
</evidence>
<dbReference type="EMBL" id="KZ805394">
    <property type="protein sequence ID" value="PVH99348.1"/>
    <property type="molecule type" value="Genomic_DNA"/>
</dbReference>
<feature type="non-terminal residue" evidence="2">
    <location>
        <position position="581"/>
    </location>
</feature>
<evidence type="ECO:0000313" key="3">
    <source>
        <dbReference type="Proteomes" id="UP000244855"/>
    </source>
</evidence>
<dbReference type="OrthoDB" id="5322539at2759"/>
<evidence type="ECO:0000313" key="2">
    <source>
        <dbReference type="EMBL" id="PVH99348.1"/>
    </source>
</evidence>
<feature type="transmembrane region" description="Helical" evidence="1">
    <location>
        <begin position="12"/>
        <end position="34"/>
    </location>
</feature>
<keyword evidence="1" id="KW-0472">Membrane</keyword>
<accession>A0A2V1DMT9</accession>
<gene>
    <name evidence="2" type="ORF">DM02DRAFT_472655</name>
</gene>
<reference evidence="2 3" key="1">
    <citation type="journal article" date="2018" name="Sci. Rep.">
        <title>Comparative genomics provides insights into the lifestyle and reveals functional heterogeneity of dark septate endophytic fungi.</title>
        <authorList>
            <person name="Knapp D.G."/>
            <person name="Nemeth J.B."/>
            <person name="Barry K."/>
            <person name="Hainaut M."/>
            <person name="Henrissat B."/>
            <person name="Johnson J."/>
            <person name="Kuo A."/>
            <person name="Lim J.H.P."/>
            <person name="Lipzen A."/>
            <person name="Nolan M."/>
            <person name="Ohm R.A."/>
            <person name="Tamas L."/>
            <person name="Grigoriev I.V."/>
            <person name="Spatafora J.W."/>
            <person name="Nagy L.G."/>
            <person name="Kovacs G.M."/>
        </authorList>
    </citation>
    <scope>NUCLEOTIDE SEQUENCE [LARGE SCALE GENOMIC DNA]</scope>
    <source>
        <strain evidence="2 3">DSE2036</strain>
    </source>
</reference>
<organism evidence="2 3">
    <name type="scientific">Periconia macrospinosa</name>
    <dbReference type="NCBI Taxonomy" id="97972"/>
    <lineage>
        <taxon>Eukaryota</taxon>
        <taxon>Fungi</taxon>
        <taxon>Dikarya</taxon>
        <taxon>Ascomycota</taxon>
        <taxon>Pezizomycotina</taxon>
        <taxon>Dothideomycetes</taxon>
        <taxon>Pleosporomycetidae</taxon>
        <taxon>Pleosporales</taxon>
        <taxon>Massarineae</taxon>
        <taxon>Periconiaceae</taxon>
        <taxon>Periconia</taxon>
    </lineage>
</organism>
<dbReference type="PANTHER" id="PTHR35041:SF6">
    <property type="entry name" value="FORMYLMETHIONINE DEFORMYLASE-LIKE PROTEIN-RELATED"/>
    <property type="match status" value="1"/>
</dbReference>
<sequence>TPGKGHPSIGWATPLTTIGGFFLAICVAIVHYVYCRLLNGKPIEDTIRQSWNNSIALIFARSFSIALAASASKAFAQVLWWYLRRKPMPLSKIEALFSLNSSPLCLYQLGLLKLVPVMWLFGLLFPIISIATIFPPGSLVVQQLPFYPNDTMIIPTLDTDFRGNGSAEDFFRYAMFARTGDGGYMVPSAELSGIGMKTVLQGSYLARPSPCGLNCSYDLEFTAPSMKCEEASIDMNIVGQAYQQWPSTSYPPWDNSNPIQDIGNYVAISHYSEGGEVFKNKTTDQLVLNIVYRHKDSPMPRAISCVTMAATYNVHVEYLNSIQSITTSSKDETPVNATRLVDPELFYDVIGSESVPDGFVYKIAPYKNFTKEELFSRYRDCQLRAIQDALINGISGIVDKYAFSVRHTIIQQTPLAEPIYNGTERNFNQISYNISPSIVEELMRNVTLSVLNTATTQTSVTVHKTIFKACYMFNEPYRLIAAYAGALVTSLIFILLGLGALAQNGVAAVPGGFLQVLCTTTDGDGRLNQIAQRADLGGNEGIPRELEELEVRFGEVAREGKRSFAAFGTVGDTQVLRKRTI</sequence>
<keyword evidence="1" id="KW-1133">Transmembrane helix</keyword>
<dbReference type="STRING" id="97972.A0A2V1DMT9"/>
<feature type="transmembrane region" description="Helical" evidence="1">
    <location>
        <begin position="480"/>
        <end position="501"/>
    </location>
</feature>
<dbReference type="PANTHER" id="PTHR35041">
    <property type="entry name" value="MEDIATOR OF RNA POLYMERASE II TRANSCRIPTION SUBUNIT 1"/>
    <property type="match status" value="1"/>
</dbReference>
<feature type="non-terminal residue" evidence="2">
    <location>
        <position position="1"/>
    </location>
</feature>
<proteinExistence type="predicted"/>
<feature type="transmembrane region" description="Helical" evidence="1">
    <location>
        <begin position="54"/>
        <end position="83"/>
    </location>
</feature>
<keyword evidence="3" id="KW-1185">Reference proteome</keyword>
<dbReference type="AlphaFoldDB" id="A0A2V1DMT9"/>
<name>A0A2V1DMT9_9PLEO</name>